<protein>
    <recommendedName>
        <fullName evidence="1 2">Sodium/glutamate symporter</fullName>
    </recommendedName>
</protein>
<proteinExistence type="inferred from homology"/>
<evidence type="ECO:0000313" key="4">
    <source>
        <dbReference type="Proteomes" id="UP000069632"/>
    </source>
</evidence>
<feature type="transmembrane region" description="Helical" evidence="1">
    <location>
        <begin position="305"/>
        <end position="324"/>
    </location>
</feature>
<dbReference type="PANTHER" id="PTHR36178:SF1">
    <property type="entry name" value="SODIUM_GLUTAMATE SYMPORTER"/>
    <property type="match status" value="1"/>
</dbReference>
<keyword evidence="1" id="KW-1003">Cell membrane</keyword>
<feature type="transmembrane region" description="Helical" evidence="1">
    <location>
        <begin position="186"/>
        <end position="206"/>
    </location>
</feature>
<gene>
    <name evidence="3" type="primary">gltS_1</name>
    <name evidence="3" type="ORF">ERS672216_00585</name>
</gene>
<dbReference type="NCBIfam" id="TIGR00210">
    <property type="entry name" value="gltS"/>
    <property type="match status" value="1"/>
</dbReference>
<feature type="transmembrane region" description="Helical" evidence="1">
    <location>
        <begin position="95"/>
        <end position="112"/>
    </location>
</feature>
<sequence length="428" mass="46291">MVETSIMEFKFAFFTMLKNLNDGSVVITLDFYATLLCICIVLLIGTVITNKSKFLYKYDIPVPVTGGLIAAILFFVLDVTFGVRFAFESSIKDPFMLMFFTSVGLGADFASLKKGGRLLVLFGIAVCCFLFVQNFIGVAVMSVMGENPLLGLLAGSITLSGGHGTGAAWSDVFMQPPYNFMAAKEIAMASATYGLIAGGLLGGPVAQHLIRKFSLKPTEKNYEGTVSDEVFSEPGKQRLITSESFVKSLGLFAFAMFIGTTISYMTKGTAITLPTFVWCLFSGIIIRNLFSYLNIHQIFDREVGVIGNVSLSLFLAMAIMTLNLVELTKLAVPLTVLLAIQTVAIILYVRYVTFKICGSDYNAACMVAGHCGFGMGATPTAIANLQAVTNHFGPSRISFIIVPVMGGFFVDIANALVLKLFLFLPMFG</sequence>
<reference evidence="3 4" key="1">
    <citation type="submission" date="2016-02" db="EMBL/GenBank/DDBJ databases">
        <authorList>
            <consortium name="Pathogen Informatics"/>
        </authorList>
    </citation>
    <scope>NUCLEOTIDE SEQUENCE [LARGE SCALE GENOMIC DNA]</scope>
    <source>
        <strain evidence="3 4">RC20</strain>
    </source>
</reference>
<keyword evidence="1" id="KW-1133">Transmembrane helix</keyword>
<keyword evidence="4" id="KW-1185">Reference proteome</keyword>
<organism evidence="3 4">
    <name type="scientific">Campylobacter geochelonis</name>
    <dbReference type="NCBI Taxonomy" id="1780362"/>
    <lineage>
        <taxon>Bacteria</taxon>
        <taxon>Pseudomonadati</taxon>
        <taxon>Campylobacterota</taxon>
        <taxon>Epsilonproteobacteria</taxon>
        <taxon>Campylobacterales</taxon>
        <taxon>Campylobacteraceae</taxon>
        <taxon>Campylobacter</taxon>
    </lineage>
</organism>
<dbReference type="GO" id="GO:0015813">
    <property type="term" value="P:L-glutamate transmembrane transport"/>
    <property type="evidence" value="ECO:0007669"/>
    <property type="project" value="UniProtKB-UniRule"/>
</dbReference>
<dbReference type="Proteomes" id="UP000069632">
    <property type="component" value="Unassembled WGS sequence"/>
</dbReference>
<comment type="function">
    <text evidence="1">Catalyzes the sodium-dependent transport of glutamate.</text>
</comment>
<feature type="transmembrane region" description="Helical" evidence="1">
    <location>
        <begin position="330"/>
        <end position="349"/>
    </location>
</feature>
<feature type="transmembrane region" description="Helical" evidence="1">
    <location>
        <begin position="60"/>
        <end position="83"/>
    </location>
</feature>
<feature type="transmembrane region" description="Helical" evidence="1">
    <location>
        <begin position="119"/>
        <end position="144"/>
    </location>
</feature>
<keyword evidence="1" id="KW-0739">Sodium transport</keyword>
<keyword evidence="1" id="KW-0406">Ion transport</keyword>
<keyword evidence="1" id="KW-0769">Symport</keyword>
<dbReference type="EMBL" id="FIZP01000001">
    <property type="protein sequence ID" value="CZE46843.1"/>
    <property type="molecule type" value="Genomic_DNA"/>
</dbReference>
<dbReference type="PANTHER" id="PTHR36178">
    <property type="entry name" value="SLR0625 PROTEIN"/>
    <property type="match status" value="1"/>
</dbReference>
<keyword evidence="1" id="KW-0472">Membrane</keyword>
<keyword evidence="1" id="KW-0029">Amino-acid transport</keyword>
<comment type="similarity">
    <text evidence="1">Belongs to the glutamate:Na(+) symporter (ESS) (TC 2.A.27) family.</text>
</comment>
<dbReference type="InterPro" id="IPR004445">
    <property type="entry name" value="GltS"/>
</dbReference>
<dbReference type="HAMAP" id="MF_02062">
    <property type="entry name" value="GltS"/>
    <property type="match status" value="1"/>
</dbReference>
<dbReference type="AlphaFoldDB" id="A0A128ELM4"/>
<evidence type="ECO:0000313" key="3">
    <source>
        <dbReference type="EMBL" id="CZE46843.1"/>
    </source>
</evidence>
<keyword evidence="1" id="KW-0915">Sodium</keyword>
<comment type="subcellular location">
    <subcellularLocation>
        <location evidence="1">Cell membrane</location>
        <topology evidence="1">Multi-pass membrane protein</topology>
    </subcellularLocation>
</comment>
<dbReference type="GO" id="GO:0015501">
    <property type="term" value="F:glutamate:sodium symporter activity"/>
    <property type="evidence" value="ECO:0007669"/>
    <property type="project" value="UniProtKB-UniRule"/>
</dbReference>
<keyword evidence="1" id="KW-0812">Transmembrane</keyword>
<accession>A0A128ELM4</accession>
<dbReference type="GO" id="GO:0005886">
    <property type="term" value="C:plasma membrane"/>
    <property type="evidence" value="ECO:0007669"/>
    <property type="project" value="UniProtKB-SubCell"/>
</dbReference>
<feature type="transmembrane region" description="Helical" evidence="1">
    <location>
        <begin position="271"/>
        <end position="293"/>
    </location>
</feature>
<evidence type="ECO:0000256" key="2">
    <source>
        <dbReference type="NCBIfam" id="TIGR00210"/>
    </source>
</evidence>
<feature type="transmembrane region" description="Helical" evidence="1">
    <location>
        <begin position="397"/>
        <end position="424"/>
    </location>
</feature>
<feature type="transmembrane region" description="Helical" evidence="1">
    <location>
        <begin position="25"/>
        <end position="48"/>
    </location>
</feature>
<keyword evidence="1" id="KW-0813">Transport</keyword>
<evidence type="ECO:0000256" key="1">
    <source>
        <dbReference type="HAMAP-Rule" id="MF_02062"/>
    </source>
</evidence>
<feature type="transmembrane region" description="Helical" evidence="1">
    <location>
        <begin position="361"/>
        <end position="385"/>
    </location>
</feature>
<feature type="transmembrane region" description="Helical" evidence="1">
    <location>
        <begin position="245"/>
        <end position="265"/>
    </location>
</feature>
<name>A0A128ELM4_9BACT</name>
<dbReference type="Pfam" id="PF03616">
    <property type="entry name" value="Glt_symporter"/>
    <property type="match status" value="1"/>
</dbReference>